<feature type="compositionally biased region" description="Polar residues" evidence="1">
    <location>
        <begin position="279"/>
        <end position="290"/>
    </location>
</feature>
<protein>
    <submittedName>
        <fullName evidence="2">Uncharacterized protein</fullName>
    </submittedName>
</protein>
<dbReference type="Proteomes" id="UP000807469">
    <property type="component" value="Unassembled WGS sequence"/>
</dbReference>
<feature type="region of interest" description="Disordered" evidence="1">
    <location>
        <begin position="23"/>
        <end position="81"/>
    </location>
</feature>
<name>A0A9P5YR72_9AGAR</name>
<gene>
    <name evidence="2" type="ORF">BDN70DRAFT_937026</name>
</gene>
<feature type="compositionally biased region" description="Pro residues" evidence="1">
    <location>
        <begin position="60"/>
        <end position="75"/>
    </location>
</feature>
<feature type="compositionally biased region" description="Basic residues" evidence="1">
    <location>
        <begin position="302"/>
        <end position="313"/>
    </location>
</feature>
<proteinExistence type="predicted"/>
<feature type="region of interest" description="Disordered" evidence="1">
    <location>
        <begin position="271"/>
        <end position="322"/>
    </location>
</feature>
<evidence type="ECO:0000256" key="1">
    <source>
        <dbReference type="SAM" id="MobiDB-lite"/>
    </source>
</evidence>
<comment type="caution">
    <text evidence="2">The sequence shown here is derived from an EMBL/GenBank/DDBJ whole genome shotgun (WGS) entry which is preliminary data.</text>
</comment>
<evidence type="ECO:0000313" key="2">
    <source>
        <dbReference type="EMBL" id="KAF9473967.1"/>
    </source>
</evidence>
<dbReference type="AlphaFoldDB" id="A0A9P5YR72"/>
<sequence length="529" mass="58959">MSTHELSNRRTLYKVSSLGTLTSINNDNDNDDPTLPISLDSTLTHTCPRPRPGRHHAPTHPIPRPDTPLSPPPPSKKVKDNNATHNLHRERFPPSHSSSFAVQRSTFNLQLTSCIAINELSQTVEGPRTNERPSERGVGGKSEDPRDNMDARHRHRPPNPAKESTSPSPPENLEHPHFRRSQWKGEREEDPSSLSSPYRRHHTRHFPRFLLSRSFLAPSIHPSILARINTVPPTLVGISVLDVLRVAVLRPPSFGVDLPPSTFHPLLHERERERERAKQATNPRTSSLAQDSRGLLPFSHSSPRRRAAHGKRTWGHEEDDTRTRGGLEELVERTSGCDRMGGVKRMGGRVGKHGTYLGPNSYRLPSIDATQSYFIPVLGLALVAVAAVSPSHHDTYVPLSSPLLARSMASIIDQSFLTRLNTIPQAPLPVSRLPTILTLLASITRCSIAFPTYEAPPSIESSHHNIPSLASDLHTLQPSDLQLIYTTFDIHDNDAYGTKPRRDTTHARLPFVHSHSSIHFLEYTCMLVA</sequence>
<reference evidence="2" key="1">
    <citation type="submission" date="2020-11" db="EMBL/GenBank/DDBJ databases">
        <authorList>
            <consortium name="DOE Joint Genome Institute"/>
            <person name="Ahrendt S."/>
            <person name="Riley R."/>
            <person name="Andreopoulos W."/>
            <person name="Labutti K."/>
            <person name="Pangilinan J."/>
            <person name="Ruiz-Duenas F.J."/>
            <person name="Barrasa J.M."/>
            <person name="Sanchez-Garcia M."/>
            <person name="Camarero S."/>
            <person name="Miyauchi S."/>
            <person name="Serrano A."/>
            <person name="Linde D."/>
            <person name="Babiker R."/>
            <person name="Drula E."/>
            <person name="Ayuso-Fernandez I."/>
            <person name="Pacheco R."/>
            <person name="Padilla G."/>
            <person name="Ferreira P."/>
            <person name="Barriuso J."/>
            <person name="Kellner H."/>
            <person name="Castanera R."/>
            <person name="Alfaro M."/>
            <person name="Ramirez L."/>
            <person name="Pisabarro A.G."/>
            <person name="Kuo A."/>
            <person name="Tritt A."/>
            <person name="Lipzen A."/>
            <person name="He G."/>
            <person name="Yan M."/>
            <person name="Ng V."/>
            <person name="Cullen D."/>
            <person name="Martin F."/>
            <person name="Rosso M.-N."/>
            <person name="Henrissat B."/>
            <person name="Hibbett D."/>
            <person name="Martinez A.T."/>
            <person name="Grigoriev I.V."/>
        </authorList>
    </citation>
    <scope>NUCLEOTIDE SEQUENCE</scope>
    <source>
        <strain evidence="2">CIRM-BRFM 674</strain>
    </source>
</reference>
<keyword evidence="3" id="KW-1185">Reference proteome</keyword>
<accession>A0A9P5YR72</accession>
<evidence type="ECO:0000313" key="3">
    <source>
        <dbReference type="Proteomes" id="UP000807469"/>
    </source>
</evidence>
<dbReference type="EMBL" id="MU155405">
    <property type="protein sequence ID" value="KAF9473967.1"/>
    <property type="molecule type" value="Genomic_DNA"/>
</dbReference>
<organism evidence="2 3">
    <name type="scientific">Pholiota conissans</name>
    <dbReference type="NCBI Taxonomy" id="109636"/>
    <lineage>
        <taxon>Eukaryota</taxon>
        <taxon>Fungi</taxon>
        <taxon>Dikarya</taxon>
        <taxon>Basidiomycota</taxon>
        <taxon>Agaricomycotina</taxon>
        <taxon>Agaricomycetes</taxon>
        <taxon>Agaricomycetidae</taxon>
        <taxon>Agaricales</taxon>
        <taxon>Agaricineae</taxon>
        <taxon>Strophariaceae</taxon>
        <taxon>Pholiota</taxon>
    </lineage>
</organism>
<feature type="region of interest" description="Disordered" evidence="1">
    <location>
        <begin position="122"/>
        <end position="199"/>
    </location>
</feature>
<feature type="compositionally biased region" description="Basic and acidic residues" evidence="1">
    <location>
        <begin position="141"/>
        <end position="151"/>
    </location>
</feature>